<dbReference type="PROSITE" id="PS50097">
    <property type="entry name" value="BTB"/>
    <property type="match status" value="1"/>
</dbReference>
<dbReference type="STRING" id="1392247.A0A3N4KA44"/>
<dbReference type="InParanoid" id="A0A3N4KA44"/>
<dbReference type="CDD" id="cd18186">
    <property type="entry name" value="BTB_POZ_ZBTB_KLHL-like"/>
    <property type="match status" value="1"/>
</dbReference>
<dbReference type="Gene3D" id="3.30.710.10">
    <property type="entry name" value="Potassium Channel Kv1.1, Chain A"/>
    <property type="match status" value="1"/>
</dbReference>
<dbReference type="Proteomes" id="UP000277580">
    <property type="component" value="Unassembled WGS sequence"/>
</dbReference>
<evidence type="ECO:0000259" key="1">
    <source>
        <dbReference type="PROSITE" id="PS50097"/>
    </source>
</evidence>
<dbReference type="InterPro" id="IPR000210">
    <property type="entry name" value="BTB/POZ_dom"/>
</dbReference>
<name>A0A3N4KA44_9PEZI</name>
<proteinExistence type="predicted"/>
<dbReference type="OrthoDB" id="6359816at2759"/>
<dbReference type="InterPro" id="IPR011333">
    <property type="entry name" value="SKP1/BTB/POZ_sf"/>
</dbReference>
<dbReference type="SUPFAM" id="SSF54695">
    <property type="entry name" value="POZ domain"/>
    <property type="match status" value="1"/>
</dbReference>
<dbReference type="AlphaFoldDB" id="A0A3N4KA44"/>
<reference evidence="2 3" key="1">
    <citation type="journal article" date="2018" name="Nat. Ecol. Evol.">
        <title>Pezizomycetes genomes reveal the molecular basis of ectomycorrhizal truffle lifestyle.</title>
        <authorList>
            <person name="Murat C."/>
            <person name="Payen T."/>
            <person name="Noel B."/>
            <person name="Kuo A."/>
            <person name="Morin E."/>
            <person name="Chen J."/>
            <person name="Kohler A."/>
            <person name="Krizsan K."/>
            <person name="Balestrini R."/>
            <person name="Da Silva C."/>
            <person name="Montanini B."/>
            <person name="Hainaut M."/>
            <person name="Levati E."/>
            <person name="Barry K.W."/>
            <person name="Belfiori B."/>
            <person name="Cichocki N."/>
            <person name="Clum A."/>
            <person name="Dockter R.B."/>
            <person name="Fauchery L."/>
            <person name="Guy J."/>
            <person name="Iotti M."/>
            <person name="Le Tacon F."/>
            <person name="Lindquist E.A."/>
            <person name="Lipzen A."/>
            <person name="Malagnac F."/>
            <person name="Mello A."/>
            <person name="Molinier V."/>
            <person name="Miyauchi S."/>
            <person name="Poulain J."/>
            <person name="Riccioni C."/>
            <person name="Rubini A."/>
            <person name="Sitrit Y."/>
            <person name="Splivallo R."/>
            <person name="Traeger S."/>
            <person name="Wang M."/>
            <person name="Zifcakova L."/>
            <person name="Wipf D."/>
            <person name="Zambonelli A."/>
            <person name="Paolocci F."/>
            <person name="Nowrousian M."/>
            <person name="Ottonello S."/>
            <person name="Baldrian P."/>
            <person name="Spatafora J.W."/>
            <person name="Henrissat B."/>
            <person name="Nagy L.G."/>
            <person name="Aury J.M."/>
            <person name="Wincker P."/>
            <person name="Grigoriev I.V."/>
            <person name="Bonfante P."/>
            <person name="Martin F.M."/>
        </authorList>
    </citation>
    <scope>NUCLEOTIDE SEQUENCE [LARGE SCALE GENOMIC DNA]</scope>
    <source>
        <strain evidence="2 3">CCBAS932</strain>
    </source>
</reference>
<protein>
    <recommendedName>
        <fullName evidence="1">BTB domain-containing protein</fullName>
    </recommendedName>
</protein>
<dbReference type="EMBL" id="ML119185">
    <property type="protein sequence ID" value="RPB07374.1"/>
    <property type="molecule type" value="Genomic_DNA"/>
</dbReference>
<accession>A0A3N4KA44</accession>
<keyword evidence="3" id="KW-1185">Reference proteome</keyword>
<dbReference type="PANTHER" id="PTHR47843">
    <property type="entry name" value="BTB DOMAIN-CONTAINING PROTEIN-RELATED"/>
    <property type="match status" value="1"/>
</dbReference>
<organism evidence="2 3">
    <name type="scientific">Morchella conica CCBAS932</name>
    <dbReference type="NCBI Taxonomy" id="1392247"/>
    <lineage>
        <taxon>Eukaryota</taxon>
        <taxon>Fungi</taxon>
        <taxon>Dikarya</taxon>
        <taxon>Ascomycota</taxon>
        <taxon>Pezizomycotina</taxon>
        <taxon>Pezizomycetes</taxon>
        <taxon>Pezizales</taxon>
        <taxon>Morchellaceae</taxon>
        <taxon>Morchella</taxon>
    </lineage>
</organism>
<evidence type="ECO:0000313" key="3">
    <source>
        <dbReference type="Proteomes" id="UP000277580"/>
    </source>
</evidence>
<feature type="domain" description="BTB" evidence="1">
    <location>
        <begin position="3"/>
        <end position="71"/>
    </location>
</feature>
<evidence type="ECO:0000313" key="2">
    <source>
        <dbReference type="EMBL" id="RPB07374.1"/>
    </source>
</evidence>
<sequence>MSPVITLLAGPEPISLHVHEAILCRLPFFRAALKGEFKEASEKVVKMPEDDATSVAALIEFLSSGGYTYAYNPDNTRFRDGKSLVPIADLAQGLFHVSVYAAASKYDCPKLVDEAMKNFRVVVGDLEGIDNLRLWQAAYGVGLTMWAWGTDEGPTKFNEGLTKWAATLSEKHREEMERIMGDCPALACDLLGFQTPVIGSES</sequence>
<gene>
    <name evidence="2" type="ORF">P167DRAFT_415655</name>
</gene>